<feature type="compositionally biased region" description="Pro residues" evidence="1">
    <location>
        <begin position="63"/>
        <end position="119"/>
    </location>
</feature>
<gene>
    <name evidence="2" type="ORF">ALC56_14161</name>
</gene>
<dbReference type="AlphaFoldDB" id="A0A195ESQ4"/>
<dbReference type="PRINTS" id="PR01217">
    <property type="entry name" value="PRICHEXTENSN"/>
</dbReference>
<dbReference type="Proteomes" id="UP000078541">
    <property type="component" value="Unassembled WGS sequence"/>
</dbReference>
<feature type="compositionally biased region" description="Polar residues" evidence="1">
    <location>
        <begin position="137"/>
        <end position="158"/>
    </location>
</feature>
<sequence>ATHEIPKSARNIKEKQGSTRRHRSCDRLCSSLSRVDLMTSAATGTATRFHRVCFRASRSFHDAPPPPPPQPPPPPPTTTIQPLSPPPPPPPRPPSPLPPALPPTPPSPPPPPPPPPPPSSLLSTSSLSRSRHVAVTSLAQRVTPTCSFVDNLPLSPTSPDDGESRPRLSSLSSSRSSSSQLSQWSAPHGFVGKQQL</sequence>
<feature type="non-terminal residue" evidence="2">
    <location>
        <position position="1"/>
    </location>
</feature>
<feature type="region of interest" description="Disordered" evidence="1">
    <location>
        <begin position="58"/>
        <end position="196"/>
    </location>
</feature>
<evidence type="ECO:0000256" key="1">
    <source>
        <dbReference type="SAM" id="MobiDB-lite"/>
    </source>
</evidence>
<reference evidence="2 3" key="1">
    <citation type="submission" date="2016-03" db="EMBL/GenBank/DDBJ databases">
        <title>Trachymyrmex septentrionalis WGS genome.</title>
        <authorList>
            <person name="Nygaard S."/>
            <person name="Hu H."/>
            <person name="Boomsma J."/>
            <person name="Zhang G."/>
        </authorList>
    </citation>
    <scope>NUCLEOTIDE SEQUENCE [LARGE SCALE GENOMIC DNA]</scope>
    <source>
        <strain evidence="2">Tsep2-gDNA-1</strain>
        <tissue evidence="2">Whole body</tissue>
    </source>
</reference>
<name>A0A195ESQ4_9HYME</name>
<feature type="region of interest" description="Disordered" evidence="1">
    <location>
        <begin position="1"/>
        <end position="23"/>
    </location>
</feature>
<evidence type="ECO:0000313" key="2">
    <source>
        <dbReference type="EMBL" id="KYN31280.1"/>
    </source>
</evidence>
<feature type="compositionally biased region" description="Basic and acidic residues" evidence="1">
    <location>
        <begin position="1"/>
        <end position="17"/>
    </location>
</feature>
<proteinExistence type="predicted"/>
<dbReference type="EMBL" id="KQ981979">
    <property type="protein sequence ID" value="KYN31280.1"/>
    <property type="molecule type" value="Genomic_DNA"/>
</dbReference>
<protein>
    <submittedName>
        <fullName evidence="2">Uncharacterized protein</fullName>
    </submittedName>
</protein>
<accession>A0A195ESQ4</accession>
<keyword evidence="3" id="KW-1185">Reference proteome</keyword>
<evidence type="ECO:0000313" key="3">
    <source>
        <dbReference type="Proteomes" id="UP000078541"/>
    </source>
</evidence>
<feature type="compositionally biased region" description="Low complexity" evidence="1">
    <location>
        <begin position="167"/>
        <end position="185"/>
    </location>
</feature>
<organism evidence="2 3">
    <name type="scientific">Trachymyrmex septentrionalis</name>
    <dbReference type="NCBI Taxonomy" id="34720"/>
    <lineage>
        <taxon>Eukaryota</taxon>
        <taxon>Metazoa</taxon>
        <taxon>Ecdysozoa</taxon>
        <taxon>Arthropoda</taxon>
        <taxon>Hexapoda</taxon>
        <taxon>Insecta</taxon>
        <taxon>Pterygota</taxon>
        <taxon>Neoptera</taxon>
        <taxon>Endopterygota</taxon>
        <taxon>Hymenoptera</taxon>
        <taxon>Apocrita</taxon>
        <taxon>Aculeata</taxon>
        <taxon>Formicoidea</taxon>
        <taxon>Formicidae</taxon>
        <taxon>Myrmicinae</taxon>
        <taxon>Trachymyrmex</taxon>
    </lineage>
</organism>